<organism evidence="1">
    <name type="scientific">marine sediment metagenome</name>
    <dbReference type="NCBI Taxonomy" id="412755"/>
    <lineage>
        <taxon>unclassified sequences</taxon>
        <taxon>metagenomes</taxon>
        <taxon>ecological metagenomes</taxon>
    </lineage>
</organism>
<proteinExistence type="predicted"/>
<protein>
    <submittedName>
        <fullName evidence="1">Uncharacterized protein</fullName>
    </submittedName>
</protein>
<name>X1PD91_9ZZZZ</name>
<evidence type="ECO:0000313" key="1">
    <source>
        <dbReference type="EMBL" id="GAI53828.1"/>
    </source>
</evidence>
<feature type="non-terminal residue" evidence="1">
    <location>
        <position position="1"/>
    </location>
</feature>
<gene>
    <name evidence="1" type="ORF">S06H3_54825</name>
</gene>
<reference evidence="1" key="1">
    <citation type="journal article" date="2014" name="Front. Microbiol.">
        <title>High frequency of phylogenetically diverse reductive dehalogenase-homologous genes in deep subseafloor sedimentary metagenomes.</title>
        <authorList>
            <person name="Kawai M."/>
            <person name="Futagami T."/>
            <person name="Toyoda A."/>
            <person name="Takaki Y."/>
            <person name="Nishi S."/>
            <person name="Hori S."/>
            <person name="Arai W."/>
            <person name="Tsubouchi T."/>
            <person name="Morono Y."/>
            <person name="Uchiyama I."/>
            <person name="Ito T."/>
            <person name="Fujiyama A."/>
            <person name="Inagaki F."/>
            <person name="Takami H."/>
        </authorList>
    </citation>
    <scope>NUCLEOTIDE SEQUENCE</scope>
    <source>
        <strain evidence="1">Expedition CK06-06</strain>
    </source>
</reference>
<dbReference type="AlphaFoldDB" id="X1PD91"/>
<dbReference type="EMBL" id="BARV01035103">
    <property type="protein sequence ID" value="GAI53828.1"/>
    <property type="molecule type" value="Genomic_DNA"/>
</dbReference>
<sequence>SFTGKQVSATALVTPEFSMALLVKGDTTTSAPNFSKKLFHIG</sequence>
<accession>X1PD91</accession>
<comment type="caution">
    <text evidence="1">The sequence shown here is derived from an EMBL/GenBank/DDBJ whole genome shotgun (WGS) entry which is preliminary data.</text>
</comment>